<sequence length="618" mass="69999">MATENFVEFLNKLKEMHEKEVQGLQTKLNELTNEKCRDTQRIEELFAKNHQLREQQKVLKDNVKVLENRLRAGLCDRCQVTQELAKKKQHEFGKAHFQSLQHIFILTNELNKMREENKRLKEELKRFCSMEGRPKPPRVLSRDGSSTPESPLPLLSPRNRKSSPEKAASHELEDTYNHFPRQRRSPGIRMSPNTIFHGEYVPEMASQRIANQLHGTVALLSPGSRSSSQDRDCAGNASPPPASKTPPSPQLAPSPTFEVYSRANKIDSRELMSSYESLKLAARKEQLCLLNQHFALHHLGLRKNSGIRDSPFPHHLFVAREVGGKTRPQDEWEDQASILDLPGAVVYMKDHHLESRLPFLNHQEKLRYLLAQQQELKARMEVSFGPSQDRSPSPSVAAHKPCKKEKLSWEDPADGAKEKRILTHSEDLEQTEKAEAMREYLTTEAPLDLSDYGRGRENQKGAIWRQLPMKQEAESPSRELRGSPTLQKTCSSSQPQVVRLLQESKESEKLVSKAEEDIAASLISVVQEFPISKMTSSDLAADLDTKMPFGTEKLETDEPDDADSESMTEESDEPNTSDSEVTGTGNDESFPGASVKGKYCGVKELPKKRKRGQDSWPE</sequence>
<evidence type="ECO:0000256" key="2">
    <source>
        <dbReference type="SAM" id="MobiDB-lite"/>
    </source>
</evidence>
<name>A0ABM1JKH0_GEKJA</name>
<feature type="compositionally biased region" description="Basic and acidic residues" evidence="2">
    <location>
        <begin position="404"/>
        <end position="423"/>
    </location>
</feature>
<feature type="region of interest" description="Disordered" evidence="2">
    <location>
        <begin position="536"/>
        <end position="618"/>
    </location>
</feature>
<keyword evidence="4" id="KW-1185">Reference proteome</keyword>
<feature type="region of interest" description="Disordered" evidence="2">
    <location>
        <begin position="383"/>
        <end position="423"/>
    </location>
</feature>
<feature type="compositionally biased region" description="Basic and acidic residues" evidence="2">
    <location>
        <begin position="471"/>
        <end position="481"/>
    </location>
</feature>
<feature type="non-terminal residue" evidence="5">
    <location>
        <position position="618"/>
    </location>
</feature>
<dbReference type="Proteomes" id="UP000694871">
    <property type="component" value="Unplaced"/>
</dbReference>
<dbReference type="RefSeq" id="XP_015261957.1">
    <property type="nucleotide sequence ID" value="XM_015406471.1"/>
</dbReference>
<evidence type="ECO:0000313" key="5">
    <source>
        <dbReference type="RefSeq" id="XP_015261957.1"/>
    </source>
</evidence>
<feature type="compositionally biased region" description="Polar residues" evidence="2">
    <location>
        <begin position="576"/>
        <end position="587"/>
    </location>
</feature>
<feature type="domain" description="DNA endonuclease Ctp1 N-terminal" evidence="3">
    <location>
        <begin position="6"/>
        <end position="125"/>
    </location>
</feature>
<feature type="compositionally biased region" description="Pro residues" evidence="2">
    <location>
        <begin position="238"/>
        <end position="252"/>
    </location>
</feature>
<accession>A0ABM1JKH0</accession>
<protein>
    <submittedName>
        <fullName evidence="5">RBBP8 N-terminal-like protein</fullName>
    </submittedName>
</protein>
<evidence type="ECO:0000256" key="1">
    <source>
        <dbReference type="SAM" id="Coils"/>
    </source>
</evidence>
<dbReference type="GeneID" id="107106336"/>
<reference evidence="5" key="1">
    <citation type="submission" date="2025-08" db="UniProtKB">
        <authorList>
            <consortium name="RefSeq"/>
        </authorList>
    </citation>
    <scope>IDENTIFICATION</scope>
</reference>
<dbReference type="PANTHER" id="PTHR15107">
    <property type="entry name" value="RETINOBLASTOMA BINDING PROTEIN 8"/>
    <property type="match status" value="1"/>
</dbReference>
<gene>
    <name evidence="5" type="primary">RBBP8NL</name>
</gene>
<feature type="compositionally biased region" description="Polar residues" evidence="2">
    <location>
        <begin position="385"/>
        <end position="394"/>
    </location>
</feature>
<dbReference type="PANTHER" id="PTHR15107:SF3">
    <property type="entry name" value="RBBP8 N-TERMINAL-LIKE PROTEIN"/>
    <property type="match status" value="1"/>
</dbReference>
<organism evidence="4 5">
    <name type="scientific">Gekko japonicus</name>
    <name type="common">Schlegel's Japanese gecko</name>
    <dbReference type="NCBI Taxonomy" id="146911"/>
    <lineage>
        <taxon>Eukaryota</taxon>
        <taxon>Metazoa</taxon>
        <taxon>Chordata</taxon>
        <taxon>Craniata</taxon>
        <taxon>Vertebrata</taxon>
        <taxon>Euteleostomi</taxon>
        <taxon>Lepidosauria</taxon>
        <taxon>Squamata</taxon>
        <taxon>Bifurcata</taxon>
        <taxon>Gekkota</taxon>
        <taxon>Gekkonidae</taxon>
        <taxon>Gekkoninae</taxon>
        <taxon>Gekko</taxon>
    </lineage>
</organism>
<keyword evidence="1" id="KW-0175">Coiled coil</keyword>
<feature type="region of interest" description="Disordered" evidence="2">
    <location>
        <begin position="461"/>
        <end position="496"/>
    </location>
</feature>
<dbReference type="Pfam" id="PF10482">
    <property type="entry name" value="CtIP_N"/>
    <property type="match status" value="1"/>
</dbReference>
<evidence type="ECO:0000313" key="4">
    <source>
        <dbReference type="Proteomes" id="UP000694871"/>
    </source>
</evidence>
<feature type="region of interest" description="Disordered" evidence="2">
    <location>
        <begin position="220"/>
        <end position="255"/>
    </location>
</feature>
<feature type="region of interest" description="Disordered" evidence="2">
    <location>
        <begin position="127"/>
        <end position="191"/>
    </location>
</feature>
<feature type="compositionally biased region" description="Low complexity" evidence="2">
    <location>
        <begin position="145"/>
        <end position="157"/>
    </location>
</feature>
<feature type="compositionally biased region" description="Basic and acidic residues" evidence="2">
    <location>
        <begin position="162"/>
        <end position="176"/>
    </location>
</feature>
<dbReference type="InterPro" id="IPR019518">
    <property type="entry name" value="CtIP_N"/>
</dbReference>
<proteinExistence type="predicted"/>
<feature type="coiled-coil region" evidence="1">
    <location>
        <begin position="7"/>
        <end position="69"/>
    </location>
</feature>
<dbReference type="InterPro" id="IPR033316">
    <property type="entry name" value="RBBP8-like"/>
</dbReference>
<feature type="compositionally biased region" description="Acidic residues" evidence="2">
    <location>
        <begin position="555"/>
        <end position="575"/>
    </location>
</feature>
<evidence type="ECO:0000259" key="3">
    <source>
        <dbReference type="Pfam" id="PF10482"/>
    </source>
</evidence>
<feature type="compositionally biased region" description="Polar residues" evidence="2">
    <location>
        <begin position="484"/>
        <end position="496"/>
    </location>
</feature>